<dbReference type="AlphaFoldDB" id="A0A0V0GMD7"/>
<evidence type="ECO:0000313" key="1">
    <source>
        <dbReference type="EMBL" id="JAP08448.1"/>
    </source>
</evidence>
<dbReference type="EMBL" id="GEDG01036893">
    <property type="protein sequence ID" value="JAP08448.1"/>
    <property type="molecule type" value="Transcribed_RNA"/>
</dbReference>
<accession>A0A0V0GMD7</accession>
<reference evidence="1" key="1">
    <citation type="submission" date="2015-12" db="EMBL/GenBank/DDBJ databases">
        <title>Gene expression during late stages of embryo sac development: a critical building block for successful pollen-pistil interactions.</title>
        <authorList>
            <person name="Liu Y."/>
            <person name="Joly V."/>
            <person name="Sabar M."/>
            <person name="Matton D.P."/>
        </authorList>
    </citation>
    <scope>NUCLEOTIDE SEQUENCE</scope>
</reference>
<sequence length="81" mass="9017">MYNAQVRLTSMWNALLFKRGKSQQCTTSLKKTNTVSSNRTNLPSTCASRTLQVSSRFIESMLARLDISVITTPPPLQALLV</sequence>
<name>A0A0V0GMD7_SOLCH</name>
<proteinExistence type="predicted"/>
<protein>
    <submittedName>
        <fullName evidence="1">Putative ovule protein</fullName>
    </submittedName>
</protein>
<feature type="non-terminal residue" evidence="1">
    <location>
        <position position="81"/>
    </location>
</feature>
<organism evidence="1">
    <name type="scientific">Solanum chacoense</name>
    <name type="common">Chaco potato</name>
    <dbReference type="NCBI Taxonomy" id="4108"/>
    <lineage>
        <taxon>Eukaryota</taxon>
        <taxon>Viridiplantae</taxon>
        <taxon>Streptophyta</taxon>
        <taxon>Embryophyta</taxon>
        <taxon>Tracheophyta</taxon>
        <taxon>Spermatophyta</taxon>
        <taxon>Magnoliopsida</taxon>
        <taxon>eudicotyledons</taxon>
        <taxon>Gunneridae</taxon>
        <taxon>Pentapetalae</taxon>
        <taxon>asterids</taxon>
        <taxon>lamiids</taxon>
        <taxon>Solanales</taxon>
        <taxon>Solanaceae</taxon>
        <taxon>Solanoideae</taxon>
        <taxon>Solaneae</taxon>
        <taxon>Solanum</taxon>
    </lineage>
</organism>